<evidence type="ECO:0000313" key="2">
    <source>
        <dbReference type="Proteomes" id="UP000619293"/>
    </source>
</evidence>
<reference evidence="1 2" key="1">
    <citation type="submission" date="2021-01" db="EMBL/GenBank/DDBJ databases">
        <title>Whole genome shotgun sequence of Catellatospora chokoriensis NBRC 107358.</title>
        <authorList>
            <person name="Komaki H."/>
            <person name="Tamura T."/>
        </authorList>
    </citation>
    <scope>NUCLEOTIDE SEQUENCE [LARGE SCALE GENOMIC DNA]</scope>
    <source>
        <strain evidence="1 2">NBRC 107358</strain>
    </source>
</reference>
<organism evidence="1 2">
    <name type="scientific">Catellatospora chokoriensis</name>
    <dbReference type="NCBI Taxonomy" id="310353"/>
    <lineage>
        <taxon>Bacteria</taxon>
        <taxon>Bacillati</taxon>
        <taxon>Actinomycetota</taxon>
        <taxon>Actinomycetes</taxon>
        <taxon>Micromonosporales</taxon>
        <taxon>Micromonosporaceae</taxon>
        <taxon>Catellatospora</taxon>
    </lineage>
</organism>
<gene>
    <name evidence="1" type="ORF">Cch02nite_80690</name>
</gene>
<comment type="caution">
    <text evidence="1">The sequence shown here is derived from an EMBL/GenBank/DDBJ whole genome shotgun (WGS) entry which is preliminary data.</text>
</comment>
<dbReference type="AlphaFoldDB" id="A0A8J3NXU1"/>
<accession>A0A8J3NXU1</accession>
<protein>
    <submittedName>
        <fullName evidence="1">Uncharacterized protein</fullName>
    </submittedName>
</protein>
<keyword evidence="2" id="KW-1185">Reference proteome</keyword>
<dbReference type="RefSeq" id="WP_191841441.1">
    <property type="nucleotide sequence ID" value="NZ_BAAALB010000019.1"/>
</dbReference>
<proteinExistence type="predicted"/>
<name>A0A8J3NXU1_9ACTN</name>
<dbReference type="EMBL" id="BONG01000107">
    <property type="protein sequence ID" value="GIF94625.1"/>
    <property type="molecule type" value="Genomic_DNA"/>
</dbReference>
<evidence type="ECO:0000313" key="1">
    <source>
        <dbReference type="EMBL" id="GIF94625.1"/>
    </source>
</evidence>
<sequence length="92" mass="9627">MATAKVRATVDGTALRGAKAAHRVIAAHLRSDVGGRCLACGELEPCSQRNTAHAALFGHDRQLPRRQPLMLIGPDGEFGSGATPFRAFGSSS</sequence>
<dbReference type="Proteomes" id="UP000619293">
    <property type="component" value="Unassembled WGS sequence"/>
</dbReference>